<comment type="caution">
    <text evidence="2">The sequence shown here is derived from an EMBL/GenBank/DDBJ whole genome shotgun (WGS) entry which is preliminary data.</text>
</comment>
<feature type="compositionally biased region" description="Basic residues" evidence="1">
    <location>
        <begin position="101"/>
        <end position="113"/>
    </location>
</feature>
<reference evidence="2 3" key="1">
    <citation type="journal article" date="2012" name="Eukaryot. Cell">
        <title>Genome sequence of the Trichosporon asahii environmental strain CBS 8904.</title>
        <authorList>
            <person name="Yang R.Y."/>
            <person name="Li H.T."/>
            <person name="Zhu H."/>
            <person name="Zhou G.P."/>
            <person name="Wang M."/>
            <person name="Wang L."/>
        </authorList>
    </citation>
    <scope>NUCLEOTIDE SEQUENCE [LARGE SCALE GENOMIC DNA]</scope>
    <source>
        <strain evidence="2 3">CBS 8904</strain>
    </source>
</reference>
<sequence length="436" mass="47944">MHTKEQEPQNYDEPESKASGSSSAHCESGALAWRQNRARRPAHAAHAAVAAPRPRSDARIKDSTNSHFPGKFSDLSHTILNQELHAKYEDSLPPPPVGHARERRFGRRHRGPSRRLGTALPLAPGLGTRQLVPEADRVQAVSLPPFLSISLPQQDGRLADVSIEMNEEERSTIDAATRRDPASWAELSLSSSAFWHPDLRELRVYFPVRDALLTHGRSLVEANERGELAERALEGDYRVLGRRATDDVHGVPSNVIRDGLVLLSSPWGHAYKRADNVYVYDFGVRSAHDHHDAHLDARDKKGKVSCYKNHGNKICSFLPGCRQNRCAAPSRSSKSCVDYNGWPDCKGQSKKGFIGSDCQVALAKGKCWNEVIMKKPVNEVASSEKHGVTQVIKYQSPSTAIPSDTAKAGSGYHGYLCSANQPSTALAGFAWATLTR</sequence>
<name>K1VUE1_TRIAC</name>
<feature type="region of interest" description="Disordered" evidence="1">
    <location>
        <begin position="88"/>
        <end position="122"/>
    </location>
</feature>
<dbReference type="InParanoid" id="K1VUE1"/>
<gene>
    <name evidence="2" type="ORF">A1Q2_02571</name>
</gene>
<feature type="compositionally biased region" description="Low complexity" evidence="1">
    <location>
        <begin position="44"/>
        <end position="53"/>
    </location>
</feature>
<feature type="compositionally biased region" description="Basic and acidic residues" evidence="1">
    <location>
        <begin position="54"/>
        <end position="64"/>
    </location>
</feature>
<feature type="region of interest" description="Disordered" evidence="1">
    <location>
        <begin position="1"/>
        <end position="73"/>
    </location>
</feature>
<dbReference type="AlphaFoldDB" id="K1VUE1"/>
<accession>K1VUE1</accession>
<evidence type="ECO:0000313" key="3">
    <source>
        <dbReference type="Proteomes" id="UP000006757"/>
    </source>
</evidence>
<dbReference type="EMBL" id="AMBO01000268">
    <property type="protein sequence ID" value="EKD03122.1"/>
    <property type="molecule type" value="Genomic_DNA"/>
</dbReference>
<keyword evidence="3" id="KW-1185">Reference proteome</keyword>
<evidence type="ECO:0000256" key="1">
    <source>
        <dbReference type="SAM" id="MobiDB-lite"/>
    </source>
</evidence>
<dbReference type="HOGENOM" id="CLU_628797_0_0_1"/>
<evidence type="ECO:0000313" key="2">
    <source>
        <dbReference type="EMBL" id="EKD03122.1"/>
    </source>
</evidence>
<protein>
    <submittedName>
        <fullName evidence="2">Uncharacterized protein</fullName>
    </submittedName>
</protein>
<proteinExistence type="predicted"/>
<dbReference type="eggNOG" id="ENOG502S450">
    <property type="taxonomic scope" value="Eukaryota"/>
</dbReference>
<dbReference type="Proteomes" id="UP000006757">
    <property type="component" value="Unassembled WGS sequence"/>
</dbReference>
<organism evidence="2 3">
    <name type="scientific">Trichosporon asahii var. asahii (strain CBS 8904)</name>
    <name type="common">Yeast</name>
    <dbReference type="NCBI Taxonomy" id="1220162"/>
    <lineage>
        <taxon>Eukaryota</taxon>
        <taxon>Fungi</taxon>
        <taxon>Dikarya</taxon>
        <taxon>Basidiomycota</taxon>
        <taxon>Agaricomycotina</taxon>
        <taxon>Tremellomycetes</taxon>
        <taxon>Trichosporonales</taxon>
        <taxon>Trichosporonaceae</taxon>
        <taxon>Trichosporon</taxon>
    </lineage>
</organism>